<dbReference type="NCBIfam" id="NF005754">
    <property type="entry name" value="PRK07578.1"/>
    <property type="match status" value="1"/>
</dbReference>
<evidence type="ECO:0008006" key="5">
    <source>
        <dbReference type="Google" id="ProtNLM"/>
    </source>
</evidence>
<evidence type="ECO:0000256" key="1">
    <source>
        <dbReference type="ARBA" id="ARBA00006484"/>
    </source>
</evidence>
<dbReference type="CDD" id="cd11731">
    <property type="entry name" value="Lin1944_like_SDR_c"/>
    <property type="match status" value="1"/>
</dbReference>
<dbReference type="PANTHER" id="PTHR43477">
    <property type="entry name" value="DIHYDROANTICAPSIN 7-DEHYDROGENASE"/>
    <property type="match status" value="1"/>
</dbReference>
<dbReference type="InterPro" id="IPR051122">
    <property type="entry name" value="SDR_DHRS6-like"/>
</dbReference>
<gene>
    <name evidence="3" type="ORF">GAK35_01792</name>
</gene>
<dbReference type="Gene3D" id="3.40.50.720">
    <property type="entry name" value="NAD(P)-binding Rossmann-like Domain"/>
    <property type="match status" value="1"/>
</dbReference>
<evidence type="ECO:0000256" key="2">
    <source>
        <dbReference type="ARBA" id="ARBA00023002"/>
    </source>
</evidence>
<dbReference type="AlphaFoldDB" id="A0A7V8FXD4"/>
<dbReference type="InterPro" id="IPR002347">
    <property type="entry name" value="SDR_fam"/>
</dbReference>
<name>A0A7V8FXD4_9BURK</name>
<dbReference type="PANTHER" id="PTHR43477:SF1">
    <property type="entry name" value="DIHYDROANTICAPSIN 7-DEHYDROGENASE"/>
    <property type="match status" value="1"/>
</dbReference>
<dbReference type="GO" id="GO:0016491">
    <property type="term" value="F:oxidoreductase activity"/>
    <property type="evidence" value="ECO:0007669"/>
    <property type="project" value="UniProtKB-KW"/>
</dbReference>
<evidence type="ECO:0000313" key="4">
    <source>
        <dbReference type="Proteomes" id="UP000462435"/>
    </source>
</evidence>
<dbReference type="InterPro" id="IPR036291">
    <property type="entry name" value="NAD(P)-bd_dom_sf"/>
</dbReference>
<accession>A0A7V8FXD4</accession>
<dbReference type="SUPFAM" id="SSF51735">
    <property type="entry name" value="NAD(P)-binding Rossmann-fold domains"/>
    <property type="match status" value="1"/>
</dbReference>
<reference evidence="4" key="1">
    <citation type="journal article" date="2020" name="MBio">
        <title>Horizontal gene transfer to a defensive symbiont with a reduced genome amongst a multipartite beetle microbiome.</title>
        <authorList>
            <person name="Waterworth S.C."/>
            <person name="Florez L.V."/>
            <person name="Rees E.R."/>
            <person name="Hertweck C."/>
            <person name="Kaltenpoth M."/>
            <person name="Kwan J.C."/>
        </authorList>
    </citation>
    <scope>NUCLEOTIDE SEQUENCE [LARGE SCALE GENOMIC DNA]</scope>
</reference>
<dbReference type="Pfam" id="PF13561">
    <property type="entry name" value="adh_short_C2"/>
    <property type="match status" value="1"/>
</dbReference>
<evidence type="ECO:0000313" key="3">
    <source>
        <dbReference type="EMBL" id="KAF1044377.1"/>
    </source>
</evidence>
<keyword evidence="2" id="KW-0560">Oxidoreductase</keyword>
<dbReference type="Proteomes" id="UP000462435">
    <property type="component" value="Unassembled WGS sequence"/>
</dbReference>
<dbReference type="PRINTS" id="PR00081">
    <property type="entry name" value="GDHRDH"/>
</dbReference>
<protein>
    <recommendedName>
        <fullName evidence="5">Short chain dehydrogenase</fullName>
    </recommendedName>
</protein>
<dbReference type="EMBL" id="WNDX01000044">
    <property type="protein sequence ID" value="KAF1044377.1"/>
    <property type="molecule type" value="Genomic_DNA"/>
</dbReference>
<organism evidence="3 4">
    <name type="scientific">Herbaspirillum frisingense</name>
    <dbReference type="NCBI Taxonomy" id="92645"/>
    <lineage>
        <taxon>Bacteria</taxon>
        <taxon>Pseudomonadati</taxon>
        <taxon>Pseudomonadota</taxon>
        <taxon>Betaproteobacteria</taxon>
        <taxon>Burkholderiales</taxon>
        <taxon>Oxalobacteraceae</taxon>
        <taxon>Herbaspirillum</taxon>
    </lineage>
</organism>
<comment type="similarity">
    <text evidence="1">Belongs to the short-chain dehydrogenases/reductases (SDR) family.</text>
</comment>
<sequence>MKIALFGASGTIGRAVVDALSARHQIIRIGSSSGYQQADATSSASIRALFERIGKVDAIISTIGKLHFGPLSEMTAEQFRVGLLDKLLGQVDLALVGQHYLNDGGSITLTSGIVSEAPIRYGANASTVNAALEGFARGAAVELPRGQRINVVSPTVVSESEAIYGPYFLGFESVPAARVALAYSRSVEGVQTGQVFKVW</sequence>
<comment type="caution">
    <text evidence="3">The sequence shown here is derived from an EMBL/GenBank/DDBJ whole genome shotgun (WGS) entry which is preliminary data.</text>
</comment>
<proteinExistence type="inferred from homology"/>